<evidence type="ECO:0000259" key="14">
    <source>
        <dbReference type="Pfam" id="PF13603"/>
    </source>
</evidence>
<feature type="domain" description="Leucyl-tRNA synthetase editing" evidence="14">
    <location>
        <begin position="257"/>
        <end position="439"/>
    </location>
</feature>
<dbReference type="GO" id="GO:0004823">
    <property type="term" value="F:leucine-tRNA ligase activity"/>
    <property type="evidence" value="ECO:0007669"/>
    <property type="project" value="UniProtKB-UniRule"/>
</dbReference>
<dbReference type="SUPFAM" id="SSF47323">
    <property type="entry name" value="Anticodon-binding domain of a subclass of class I aminoacyl-tRNA synthetases"/>
    <property type="match status" value="1"/>
</dbReference>
<dbReference type="InterPro" id="IPR015413">
    <property type="entry name" value="Methionyl/Leucyl_tRNA_Synth"/>
</dbReference>
<dbReference type="SUPFAM" id="SSF52374">
    <property type="entry name" value="Nucleotidylyl transferase"/>
    <property type="match status" value="1"/>
</dbReference>
<dbReference type="InterPro" id="IPR001412">
    <property type="entry name" value="aa-tRNA-synth_I_CS"/>
</dbReference>
<comment type="catalytic activity">
    <reaction evidence="8 9">
        <text>tRNA(Leu) + L-leucine + ATP = L-leucyl-tRNA(Leu) + AMP + diphosphate</text>
        <dbReference type="Rhea" id="RHEA:11688"/>
        <dbReference type="Rhea" id="RHEA-COMP:9613"/>
        <dbReference type="Rhea" id="RHEA-COMP:9622"/>
        <dbReference type="ChEBI" id="CHEBI:30616"/>
        <dbReference type="ChEBI" id="CHEBI:33019"/>
        <dbReference type="ChEBI" id="CHEBI:57427"/>
        <dbReference type="ChEBI" id="CHEBI:78442"/>
        <dbReference type="ChEBI" id="CHEBI:78494"/>
        <dbReference type="ChEBI" id="CHEBI:456215"/>
        <dbReference type="EC" id="6.1.1.4"/>
    </reaction>
</comment>
<dbReference type="FunFam" id="3.40.50.620:FF:000056">
    <property type="entry name" value="Leucine--tRNA ligase"/>
    <property type="match status" value="1"/>
</dbReference>
<gene>
    <name evidence="9" type="primary">leuS</name>
    <name evidence="15" type="ORF">HS096_02890</name>
</gene>
<protein>
    <recommendedName>
        <fullName evidence="9">Leucine--tRNA ligase</fullName>
        <ecNumber evidence="9">6.1.1.4</ecNumber>
    </recommendedName>
    <alternativeName>
        <fullName evidence="9">Leucyl-tRNA synthetase</fullName>
        <shortName evidence="9">LeuRS</shortName>
    </alternativeName>
</protein>
<dbReference type="GO" id="GO:0005524">
    <property type="term" value="F:ATP binding"/>
    <property type="evidence" value="ECO:0007669"/>
    <property type="project" value="UniProtKB-UniRule"/>
</dbReference>
<evidence type="ECO:0000259" key="12">
    <source>
        <dbReference type="Pfam" id="PF08264"/>
    </source>
</evidence>
<keyword evidence="5 9" id="KW-0067">ATP-binding</keyword>
<feature type="domain" description="Aminoacyl-tRNA synthetase class Ia" evidence="11">
    <location>
        <begin position="450"/>
        <end position="645"/>
    </location>
</feature>
<evidence type="ECO:0000313" key="15">
    <source>
        <dbReference type="EMBL" id="MBE7525307.1"/>
    </source>
</evidence>
<keyword evidence="2 9" id="KW-0963">Cytoplasm</keyword>
<evidence type="ECO:0000313" key="16">
    <source>
        <dbReference type="Proteomes" id="UP000710385"/>
    </source>
</evidence>
<evidence type="ECO:0000256" key="2">
    <source>
        <dbReference type="ARBA" id="ARBA00022490"/>
    </source>
</evidence>
<dbReference type="Pfam" id="PF09334">
    <property type="entry name" value="tRNA-synt_1g"/>
    <property type="match status" value="1"/>
</dbReference>
<name>A0A928Y697_UNCKA</name>
<dbReference type="Pfam" id="PF00133">
    <property type="entry name" value="tRNA-synt_1"/>
    <property type="match status" value="1"/>
</dbReference>
<evidence type="ECO:0000256" key="10">
    <source>
        <dbReference type="RuleBase" id="RU363035"/>
    </source>
</evidence>
<dbReference type="PRINTS" id="PR00985">
    <property type="entry name" value="TRNASYNTHLEU"/>
</dbReference>
<evidence type="ECO:0000256" key="9">
    <source>
        <dbReference type="HAMAP-Rule" id="MF_00049"/>
    </source>
</evidence>
<dbReference type="InterPro" id="IPR009008">
    <property type="entry name" value="Val/Leu/Ile-tRNA-synth_edit"/>
</dbReference>
<feature type="binding site" evidence="9">
    <location>
        <position position="622"/>
    </location>
    <ligand>
        <name>ATP</name>
        <dbReference type="ChEBI" id="CHEBI:30616"/>
    </ligand>
</feature>
<dbReference type="InterPro" id="IPR002302">
    <property type="entry name" value="Leu-tRNA-ligase"/>
</dbReference>
<dbReference type="Pfam" id="PF13603">
    <property type="entry name" value="tRNA-synt_1_2"/>
    <property type="match status" value="1"/>
</dbReference>
<dbReference type="GO" id="GO:0005829">
    <property type="term" value="C:cytosol"/>
    <property type="evidence" value="ECO:0007669"/>
    <property type="project" value="TreeGrafter"/>
</dbReference>
<dbReference type="Gene3D" id="3.40.50.620">
    <property type="entry name" value="HUPs"/>
    <property type="match status" value="2"/>
</dbReference>
<evidence type="ECO:0000256" key="5">
    <source>
        <dbReference type="ARBA" id="ARBA00022840"/>
    </source>
</evidence>
<dbReference type="Proteomes" id="UP000710385">
    <property type="component" value="Unassembled WGS sequence"/>
</dbReference>
<dbReference type="GO" id="GO:0002161">
    <property type="term" value="F:aminoacyl-tRNA deacylase activity"/>
    <property type="evidence" value="ECO:0007669"/>
    <property type="project" value="InterPro"/>
</dbReference>
<reference evidence="15" key="1">
    <citation type="submission" date="2020-05" db="EMBL/GenBank/DDBJ databases">
        <title>High-Quality Genomes of Partial-Nitritation/Anammox System by Hierarchical Clustering Based Hybrid Assembly.</title>
        <authorList>
            <person name="Liu L."/>
            <person name="Wang Y."/>
            <person name="Che Y."/>
            <person name="Chen Y."/>
            <person name="Xia Y."/>
            <person name="Luo R."/>
            <person name="Cheng S.H."/>
            <person name="Zheng C."/>
            <person name="Zhang T."/>
        </authorList>
    </citation>
    <scope>NUCLEOTIDE SEQUENCE</scope>
    <source>
        <strain evidence="15">H1_PAT1</strain>
    </source>
</reference>
<accession>A0A928Y697</accession>
<dbReference type="PROSITE" id="PS00178">
    <property type="entry name" value="AA_TRNA_LIGASE_I"/>
    <property type="match status" value="1"/>
</dbReference>
<evidence type="ECO:0000256" key="8">
    <source>
        <dbReference type="ARBA" id="ARBA00047469"/>
    </source>
</evidence>
<keyword evidence="3 9" id="KW-0436">Ligase</keyword>
<evidence type="ECO:0000256" key="3">
    <source>
        <dbReference type="ARBA" id="ARBA00022598"/>
    </source>
</evidence>
<dbReference type="InterPro" id="IPR025709">
    <property type="entry name" value="Leu_tRNA-synth_edit"/>
</dbReference>
<dbReference type="InterPro" id="IPR002300">
    <property type="entry name" value="aa-tRNA-synth_Ia"/>
</dbReference>
<evidence type="ECO:0000259" key="13">
    <source>
        <dbReference type="Pfam" id="PF09334"/>
    </source>
</evidence>
<dbReference type="CDD" id="cd07958">
    <property type="entry name" value="Anticodon_Ia_Leu_BEm"/>
    <property type="match status" value="1"/>
</dbReference>
<evidence type="ECO:0000256" key="1">
    <source>
        <dbReference type="ARBA" id="ARBA00005594"/>
    </source>
</evidence>
<dbReference type="InterPro" id="IPR014729">
    <property type="entry name" value="Rossmann-like_a/b/a_fold"/>
</dbReference>
<dbReference type="GO" id="GO:0006429">
    <property type="term" value="P:leucyl-tRNA aminoacylation"/>
    <property type="evidence" value="ECO:0007669"/>
    <property type="project" value="UniProtKB-UniRule"/>
</dbReference>
<comment type="caution">
    <text evidence="9">Lacks conserved residue(s) required for the propagation of feature annotation.</text>
</comment>
<dbReference type="CDD" id="cd00812">
    <property type="entry name" value="LeuRS_core"/>
    <property type="match status" value="1"/>
</dbReference>
<keyword evidence="6 9" id="KW-0648">Protein biosynthesis</keyword>
<dbReference type="Gene3D" id="1.10.730.10">
    <property type="entry name" value="Isoleucyl-tRNA Synthetase, Domain 1"/>
    <property type="match status" value="1"/>
</dbReference>
<comment type="subcellular location">
    <subcellularLocation>
        <location evidence="9">Cytoplasm</location>
    </subcellularLocation>
</comment>
<dbReference type="Gene3D" id="3.10.20.590">
    <property type="match status" value="1"/>
</dbReference>
<dbReference type="InterPro" id="IPR013155">
    <property type="entry name" value="M/V/L/I-tRNA-synth_anticd-bd"/>
</dbReference>
<dbReference type="FunFam" id="3.40.50.620:FF:000060">
    <property type="entry name" value="Leucine--tRNA ligase"/>
    <property type="match status" value="1"/>
</dbReference>
<dbReference type="EC" id="6.1.1.4" evidence="9"/>
<dbReference type="EMBL" id="JABTTY010000001">
    <property type="protein sequence ID" value="MBE7525307.1"/>
    <property type="molecule type" value="Genomic_DNA"/>
</dbReference>
<dbReference type="Pfam" id="PF08264">
    <property type="entry name" value="Anticodon_1"/>
    <property type="match status" value="1"/>
</dbReference>
<organism evidence="15 16">
    <name type="scientific">candidate division WWE3 bacterium</name>
    <dbReference type="NCBI Taxonomy" id="2053526"/>
    <lineage>
        <taxon>Bacteria</taxon>
        <taxon>Katanobacteria</taxon>
    </lineage>
</organism>
<comment type="similarity">
    <text evidence="1 9 10">Belongs to the class-I aminoacyl-tRNA synthetase family.</text>
</comment>
<feature type="domain" description="Methionyl/Valyl/Leucyl/Isoleucyl-tRNA synthetase anticodon-binding" evidence="12">
    <location>
        <begin position="693"/>
        <end position="805"/>
    </location>
</feature>
<dbReference type="FunFam" id="1.10.730.10:FF:000002">
    <property type="entry name" value="Leucine--tRNA ligase"/>
    <property type="match status" value="1"/>
</dbReference>
<evidence type="ECO:0000256" key="6">
    <source>
        <dbReference type="ARBA" id="ARBA00022917"/>
    </source>
</evidence>
<evidence type="ECO:0000259" key="11">
    <source>
        <dbReference type="Pfam" id="PF00133"/>
    </source>
</evidence>
<evidence type="ECO:0000256" key="7">
    <source>
        <dbReference type="ARBA" id="ARBA00023146"/>
    </source>
</evidence>
<dbReference type="InterPro" id="IPR009080">
    <property type="entry name" value="tRNAsynth_Ia_anticodon-bd"/>
</dbReference>
<dbReference type="PANTHER" id="PTHR43740">
    <property type="entry name" value="LEUCYL-TRNA SYNTHETASE"/>
    <property type="match status" value="1"/>
</dbReference>
<comment type="caution">
    <text evidence="15">The sequence shown here is derived from an EMBL/GenBank/DDBJ whole genome shotgun (WGS) entry which is preliminary data.</text>
</comment>
<feature type="domain" description="Methionyl/Leucyl tRNA synthetase" evidence="13">
    <location>
        <begin position="44"/>
        <end position="240"/>
    </location>
</feature>
<keyword evidence="4 9" id="KW-0547">Nucleotide-binding</keyword>
<keyword evidence="7 9" id="KW-0030">Aminoacyl-tRNA synthetase</keyword>
<evidence type="ECO:0000256" key="4">
    <source>
        <dbReference type="ARBA" id="ARBA00022741"/>
    </source>
</evidence>
<dbReference type="SUPFAM" id="SSF50677">
    <property type="entry name" value="ValRS/IleRS/LeuRS editing domain"/>
    <property type="match status" value="1"/>
</dbReference>
<dbReference type="HAMAP" id="MF_00049_B">
    <property type="entry name" value="Leu_tRNA_synth_B"/>
    <property type="match status" value="1"/>
</dbReference>
<feature type="short sequence motif" description="'KMSKS' region" evidence="9">
    <location>
        <begin position="619"/>
        <end position="623"/>
    </location>
</feature>
<proteinExistence type="inferred from homology"/>
<dbReference type="AlphaFoldDB" id="A0A928Y697"/>
<dbReference type="PANTHER" id="PTHR43740:SF2">
    <property type="entry name" value="LEUCINE--TRNA LIGASE, MITOCHONDRIAL"/>
    <property type="match status" value="1"/>
</dbReference>
<sequence length="842" mass="95360">MADKRPFSEYEPKWQERWEIDGVYCAEDVPLSNKAEKFYGLIEFPYPSGEGLHVGHPRSYTAIDAVTRKRRMEGKNVLYPIGWDAFGLPTENYAIKTKTKPQDATAKNVANFKRQLKSIGFGFDWTREVNTTDPSYYTWTQWMFLQFFKARFDEKKGKAVYVKDPDAPVPANSQERHANSQPRLAYKATTNINWCPRCKIGLANEEVVAGACERCESPVERREKAQWMIGITKYADRLIEDLDTVDYLDKIKIQQVNWIGKSEGAYVDFELSSGDIVTVFTTRPDTLFGVTYLVFSPEHPFVHQWVREGAALNGDEMMAYQKQAAAKTDIERGADNKEKTGVLVQGITAAHPVNGEQLPVYIAEYVLAGYGTGAIMAVPAHDERDFAFAKKFDLPIVEVVEPTESVEGCFSGEGTAVNSDFLNDLSTRNAKETMIAWLEKQGKGSRTINYKLRDWVFSRQRYWGEPIPIIICKDCGYVPVPEDQLPVFLPEVDSYEPTDTGESPLSNIRDWVEVPCPHCGKPAERETDTMPNWAGSSWYFLRYCDPHNGKAFADPDKLKFWMPVDLYNGGMEHTTLHLLYSRFWHKVLWDLGHIPRACGPEPYAVRRSHGLILAKGGEKMSKSKGNVVNPDDIVRQYGADVLRVYEMFMGPFDQPVPWDTNGIEGVKRFLDKVWRMQEIVDSKGEDLEPPTLVHQTVKKVSEDIDTLHFNTAISALMVMANAYVTGKAVTVMPPNVYRIYLKLLAPFAPHLAEELWHRLGEESSIHLSAWPSYDPIKTVTSSFELVVQVNGRVRDRFRVPASISEQDAIAKALASANVQKHLEGKEPKTVKYIQGKLVTIAT</sequence>